<comment type="caution">
    <text evidence="1">The sequence shown here is derived from an EMBL/GenBank/DDBJ whole genome shotgun (WGS) entry which is preliminary data.</text>
</comment>
<dbReference type="Proteomes" id="UP001055879">
    <property type="component" value="Linkage Group LG05"/>
</dbReference>
<evidence type="ECO:0000313" key="2">
    <source>
        <dbReference type="Proteomes" id="UP001055879"/>
    </source>
</evidence>
<accession>A0ACB9C4Z4</accession>
<dbReference type="EMBL" id="CM042051">
    <property type="protein sequence ID" value="KAI3729295.1"/>
    <property type="molecule type" value="Genomic_DNA"/>
</dbReference>
<reference evidence="1 2" key="2">
    <citation type="journal article" date="2022" name="Mol. Ecol. Resour.">
        <title>The genomes of chicory, endive, great burdock and yacon provide insights into Asteraceae paleo-polyploidization history and plant inulin production.</title>
        <authorList>
            <person name="Fan W."/>
            <person name="Wang S."/>
            <person name="Wang H."/>
            <person name="Wang A."/>
            <person name="Jiang F."/>
            <person name="Liu H."/>
            <person name="Zhao H."/>
            <person name="Xu D."/>
            <person name="Zhang Y."/>
        </authorList>
    </citation>
    <scope>NUCLEOTIDE SEQUENCE [LARGE SCALE GENOMIC DNA]</scope>
    <source>
        <strain evidence="2">cv. Niubang</strain>
    </source>
</reference>
<organism evidence="1 2">
    <name type="scientific">Arctium lappa</name>
    <name type="common">Greater burdock</name>
    <name type="synonym">Lappa major</name>
    <dbReference type="NCBI Taxonomy" id="4217"/>
    <lineage>
        <taxon>Eukaryota</taxon>
        <taxon>Viridiplantae</taxon>
        <taxon>Streptophyta</taxon>
        <taxon>Embryophyta</taxon>
        <taxon>Tracheophyta</taxon>
        <taxon>Spermatophyta</taxon>
        <taxon>Magnoliopsida</taxon>
        <taxon>eudicotyledons</taxon>
        <taxon>Gunneridae</taxon>
        <taxon>Pentapetalae</taxon>
        <taxon>asterids</taxon>
        <taxon>campanulids</taxon>
        <taxon>Asterales</taxon>
        <taxon>Asteraceae</taxon>
        <taxon>Carduoideae</taxon>
        <taxon>Cardueae</taxon>
        <taxon>Arctiinae</taxon>
        <taxon>Arctium</taxon>
    </lineage>
</organism>
<keyword evidence="2" id="KW-1185">Reference proteome</keyword>
<proteinExistence type="predicted"/>
<protein>
    <submittedName>
        <fullName evidence="1">Uncharacterized protein</fullName>
    </submittedName>
</protein>
<name>A0ACB9C4Z4_ARCLA</name>
<sequence length="704" mass="80468">MVDRNTNKIIRSLIYALLEWTLILLLLLNSLFSFLIIKFSQYFALKPPCLWCSTLHRFLEPQNINSHRDLLCEFHSKEVSTLGFCPNHNKLAEIKDFCEDCFSSHLGFQSESDGDQHKFKCSCCGFEIRKKKSVDDDSSLPTHVLEYTQNGDLVMGIERKIGSDHQIESQNLEIQSRKENRVKGKDVLGSNSFEIESHLNQFEKRDDSTLDFLSRDLEFFFDYSGSQLVPIELVDSSTEESQNVSDADEESQNVPIELVESMELEETEDSLVFNAKIIEHINEESAIVEETRALFINHPKQHEENAAQTQKFDPDADLGHEEAELSIGTWIPVRSEDIKLNGNHGEIEDEKIPDTPGSISSLGQLRTKLLTIERKESGAEESFDGSVMSEMDGGDPITTVEKLKSALKAERKALHALYAELEAERGASAVAANETMAMINRLQEEKAAMQMDALHYQRMMEEQSEYDQEALQLLNDLMIKREKELELYRKKVADYEAKERMRFSNSTSCSHSEDGDKMLTETNNESNGNRESWHQNIPDDSGSSFLDLESSFTDFEKERLSILEQLKVLEVKLFALSDEEDPHFADVRPIEDMYDESGELCGNGFDIIDSAEKTLVPLFDIGIEMDHKVTESNGFHSDELENGKKRIEIEEEVDQVYERLQALEADREFLKHCVGSLKKGDKGMELLQEILQHLRDLRTMDIHQ</sequence>
<evidence type="ECO:0000313" key="1">
    <source>
        <dbReference type="EMBL" id="KAI3729295.1"/>
    </source>
</evidence>
<gene>
    <name evidence="1" type="ORF">L6452_17948</name>
</gene>
<reference evidence="2" key="1">
    <citation type="journal article" date="2022" name="Mol. Ecol. Resour.">
        <title>The genomes of chicory, endive, great burdock and yacon provide insights into Asteraceae palaeo-polyploidization history and plant inulin production.</title>
        <authorList>
            <person name="Fan W."/>
            <person name="Wang S."/>
            <person name="Wang H."/>
            <person name="Wang A."/>
            <person name="Jiang F."/>
            <person name="Liu H."/>
            <person name="Zhao H."/>
            <person name="Xu D."/>
            <person name="Zhang Y."/>
        </authorList>
    </citation>
    <scope>NUCLEOTIDE SEQUENCE [LARGE SCALE GENOMIC DNA]</scope>
    <source>
        <strain evidence="2">cv. Niubang</strain>
    </source>
</reference>